<feature type="region of interest" description="Disordered" evidence="1">
    <location>
        <begin position="289"/>
        <end position="346"/>
    </location>
</feature>
<dbReference type="eggNOG" id="ENOG502SQ4F">
    <property type="taxonomic scope" value="Eukaryota"/>
</dbReference>
<reference evidence="2 3" key="1">
    <citation type="journal article" date="2012" name="New Phytol.">
        <title>Insight into trade-off between wood decay and parasitism from the genome of a fungal forest pathogen.</title>
        <authorList>
            <person name="Olson A."/>
            <person name="Aerts A."/>
            <person name="Asiegbu F."/>
            <person name="Belbahri L."/>
            <person name="Bouzid O."/>
            <person name="Broberg A."/>
            <person name="Canback B."/>
            <person name="Coutinho P.M."/>
            <person name="Cullen D."/>
            <person name="Dalman K."/>
            <person name="Deflorio G."/>
            <person name="van Diepen L.T."/>
            <person name="Dunand C."/>
            <person name="Duplessis S."/>
            <person name="Durling M."/>
            <person name="Gonthier P."/>
            <person name="Grimwood J."/>
            <person name="Fossdal C.G."/>
            <person name="Hansson D."/>
            <person name="Henrissat B."/>
            <person name="Hietala A."/>
            <person name="Himmelstrand K."/>
            <person name="Hoffmeister D."/>
            <person name="Hogberg N."/>
            <person name="James T.Y."/>
            <person name="Karlsson M."/>
            <person name="Kohler A."/>
            <person name="Kues U."/>
            <person name="Lee Y.H."/>
            <person name="Lin Y.C."/>
            <person name="Lind M."/>
            <person name="Lindquist E."/>
            <person name="Lombard V."/>
            <person name="Lucas S."/>
            <person name="Lunden K."/>
            <person name="Morin E."/>
            <person name="Murat C."/>
            <person name="Park J."/>
            <person name="Raffaello T."/>
            <person name="Rouze P."/>
            <person name="Salamov A."/>
            <person name="Schmutz J."/>
            <person name="Solheim H."/>
            <person name="Stahlberg J."/>
            <person name="Velez H."/>
            <person name="de Vries R.P."/>
            <person name="Wiebenga A."/>
            <person name="Woodward S."/>
            <person name="Yakovlev I."/>
            <person name="Garbelotto M."/>
            <person name="Martin F."/>
            <person name="Grigoriev I.V."/>
            <person name="Stenlid J."/>
        </authorList>
    </citation>
    <scope>NUCLEOTIDE SEQUENCE [LARGE SCALE GENOMIC DNA]</scope>
    <source>
        <strain evidence="2 3">TC 32-1</strain>
    </source>
</reference>
<feature type="compositionally biased region" description="Polar residues" evidence="1">
    <location>
        <begin position="289"/>
        <end position="309"/>
    </location>
</feature>
<dbReference type="OrthoDB" id="3164380at2759"/>
<dbReference type="GeneID" id="20673899"/>
<sequence length="346" mass="38243">MTSLLDNFAVLDEVLQLVYQGSSRFVVLSHVRDDAWLLHAGLGREGRWWRGKWTENDILHFVGKKSTPDILKMFADRLLSTFTKKELSIVHWDPSSEGHQELKLIIGPEAKKPVNISMTEMTPREAAIFAAGEFASIALQAQSHQCRLYPSAHEPPPQSTNDYDGLKRSRPRSRVSSQRGSSVLEVPDRQQRLAWEATQPLSSPPFPSTKHQGSSPSPPPPVHQYKPSTSTSTIARPSSPVQAQAQDQVSRTGKHKAKAPTPEPTQSELLAREEIRVLRQELIKARTISQGSFGPGGSTSALQSRSRCSGSVVPAQMARRGASLANPNKKARRYQAVEFASDSEEE</sequence>
<keyword evidence="3" id="KW-1185">Reference proteome</keyword>
<proteinExistence type="predicted"/>
<feature type="compositionally biased region" description="Polar residues" evidence="1">
    <location>
        <begin position="226"/>
        <end position="251"/>
    </location>
</feature>
<dbReference type="HOGENOM" id="CLU_070857_0_0_1"/>
<dbReference type="InParanoid" id="W4JMD6"/>
<name>W4JMD6_HETIT</name>
<gene>
    <name evidence="2" type="ORF">HETIRDRAFT_423362</name>
</gene>
<evidence type="ECO:0000313" key="2">
    <source>
        <dbReference type="EMBL" id="ETW74693.1"/>
    </source>
</evidence>
<dbReference type="AlphaFoldDB" id="W4JMD6"/>
<dbReference type="RefSeq" id="XP_009553186.1">
    <property type="nucleotide sequence ID" value="XM_009554891.1"/>
</dbReference>
<feature type="region of interest" description="Disordered" evidence="1">
    <location>
        <begin position="149"/>
        <end position="269"/>
    </location>
</feature>
<dbReference type="Proteomes" id="UP000030671">
    <property type="component" value="Unassembled WGS sequence"/>
</dbReference>
<accession>W4JMD6</accession>
<dbReference type="EMBL" id="KI925467">
    <property type="protein sequence ID" value="ETW74693.1"/>
    <property type="molecule type" value="Genomic_DNA"/>
</dbReference>
<dbReference type="KEGG" id="hir:HETIRDRAFT_423362"/>
<evidence type="ECO:0000313" key="3">
    <source>
        <dbReference type="Proteomes" id="UP000030671"/>
    </source>
</evidence>
<evidence type="ECO:0000256" key="1">
    <source>
        <dbReference type="SAM" id="MobiDB-lite"/>
    </source>
</evidence>
<protein>
    <submittedName>
        <fullName evidence="2">Uncharacterized protein</fullName>
    </submittedName>
</protein>
<organism evidence="2 3">
    <name type="scientific">Heterobasidion irregulare (strain TC 32-1)</name>
    <dbReference type="NCBI Taxonomy" id="747525"/>
    <lineage>
        <taxon>Eukaryota</taxon>
        <taxon>Fungi</taxon>
        <taxon>Dikarya</taxon>
        <taxon>Basidiomycota</taxon>
        <taxon>Agaricomycotina</taxon>
        <taxon>Agaricomycetes</taxon>
        <taxon>Russulales</taxon>
        <taxon>Bondarzewiaceae</taxon>
        <taxon>Heterobasidion</taxon>
        <taxon>Heterobasidion annosum species complex</taxon>
    </lineage>
</organism>